<keyword evidence="10" id="KW-0243">Dynein</keyword>
<evidence type="ECO:0000256" key="10">
    <source>
        <dbReference type="ARBA" id="ARBA00023017"/>
    </source>
</evidence>
<keyword evidence="12" id="KW-0505">Motor protein</keyword>
<dbReference type="GO" id="GO:0005524">
    <property type="term" value="F:ATP binding"/>
    <property type="evidence" value="ECO:0007669"/>
    <property type="project" value="UniProtKB-KW"/>
</dbReference>
<dbReference type="Pfam" id="PF12780">
    <property type="entry name" value="AAA_8"/>
    <property type="match status" value="1"/>
</dbReference>
<dbReference type="OrthoDB" id="447173at2759"/>
<keyword evidence="5" id="KW-0963">Cytoplasm</keyword>
<dbReference type="Gene3D" id="1.20.920.30">
    <property type="match status" value="1"/>
</dbReference>
<dbReference type="RefSeq" id="XP_025363807.1">
    <property type="nucleotide sequence ID" value="XM_025509102.1"/>
</dbReference>
<dbReference type="InterPro" id="IPR024317">
    <property type="entry name" value="Dynein_heavy_chain_D4_dom"/>
</dbReference>
<dbReference type="InterPro" id="IPR043157">
    <property type="entry name" value="Dynein_AAA1S"/>
</dbReference>
<dbReference type="Gene3D" id="1.10.287.2620">
    <property type="match status" value="1"/>
</dbReference>
<dbReference type="EMBL" id="KZ819664">
    <property type="protein sequence ID" value="PWN29195.1"/>
    <property type="molecule type" value="Genomic_DNA"/>
</dbReference>
<dbReference type="InterPro" id="IPR042222">
    <property type="entry name" value="Dynein_2_N"/>
</dbReference>
<evidence type="ECO:0000256" key="15">
    <source>
        <dbReference type="SAM" id="MobiDB-lite"/>
    </source>
</evidence>
<dbReference type="InterPro" id="IPR027417">
    <property type="entry name" value="P-loop_NTPase"/>
</dbReference>
<dbReference type="Pfam" id="PF17852">
    <property type="entry name" value="Dynein_AAA_lid"/>
    <property type="match status" value="1"/>
</dbReference>
<dbReference type="FunFam" id="1.10.287.2620:FF:000001">
    <property type="entry name" value="Cytoplasmic dynein heavy chain 1"/>
    <property type="match status" value="1"/>
</dbReference>
<dbReference type="Pfam" id="PF12775">
    <property type="entry name" value="AAA_7"/>
    <property type="match status" value="1"/>
</dbReference>
<gene>
    <name evidence="17" type="ORF">BDZ90DRAFT_278574</name>
</gene>
<dbReference type="Pfam" id="PF08385">
    <property type="entry name" value="DHC_N1"/>
    <property type="match status" value="1"/>
</dbReference>
<evidence type="ECO:0000259" key="16">
    <source>
        <dbReference type="SMART" id="SM00382"/>
    </source>
</evidence>
<dbReference type="GO" id="GO:0005868">
    <property type="term" value="C:cytoplasmic dynein complex"/>
    <property type="evidence" value="ECO:0007669"/>
    <property type="project" value="UniProtKB-ARBA"/>
</dbReference>
<dbReference type="InterPro" id="IPR026983">
    <property type="entry name" value="DHC"/>
</dbReference>
<dbReference type="InterPro" id="IPR013602">
    <property type="entry name" value="Dynein_heavy_linker"/>
</dbReference>
<evidence type="ECO:0000256" key="3">
    <source>
        <dbReference type="ARBA" id="ARBA00011655"/>
    </source>
</evidence>
<keyword evidence="7" id="KW-0677">Repeat</keyword>
<keyword evidence="18" id="KW-1185">Reference proteome</keyword>
<dbReference type="Gene3D" id="1.20.140.100">
    <property type="entry name" value="Dynein heavy chain, N-terminal domain 2"/>
    <property type="match status" value="1"/>
</dbReference>
<feature type="domain" description="AAA+ ATPase" evidence="16">
    <location>
        <begin position="2273"/>
        <end position="2513"/>
    </location>
</feature>
<dbReference type="GO" id="GO:0045505">
    <property type="term" value="F:dynein intermediate chain binding"/>
    <property type="evidence" value="ECO:0007669"/>
    <property type="project" value="InterPro"/>
</dbReference>
<evidence type="ECO:0000256" key="1">
    <source>
        <dbReference type="ARBA" id="ARBA00004245"/>
    </source>
</evidence>
<dbReference type="GO" id="GO:0008569">
    <property type="term" value="F:minus-end-directed microtubule motor activity"/>
    <property type="evidence" value="ECO:0007669"/>
    <property type="project" value="UniProtKB-ARBA"/>
</dbReference>
<dbReference type="Proteomes" id="UP000245884">
    <property type="component" value="Unassembled WGS sequence"/>
</dbReference>
<feature type="domain" description="AAA+ ATPase" evidence="16">
    <location>
        <begin position="2991"/>
        <end position="3156"/>
    </location>
</feature>
<dbReference type="InterPro" id="IPR013594">
    <property type="entry name" value="Dynein_heavy_tail"/>
</dbReference>
<keyword evidence="8" id="KW-0547">Nucleotide-binding</keyword>
<accession>A0A316V1A6</accession>
<keyword evidence="6" id="KW-0493">Microtubule</keyword>
<evidence type="ECO:0000256" key="7">
    <source>
        <dbReference type="ARBA" id="ARBA00022737"/>
    </source>
</evidence>
<evidence type="ECO:0000256" key="11">
    <source>
        <dbReference type="ARBA" id="ARBA00023054"/>
    </source>
</evidence>
<sequence>MASAALMPASASMSSGLGLAGGGSVEGDSPVVRQRYDIGLLQAYLDALLPIVSSASSRELHDTLFTTTSWNDVAESFASDPSVTVVYVEKVRREAAQDNEEQGLFEFQLSRRPSYTPRHVSSIALIKRVPTLDADVPVAQQLHLLSLFGPASASAALIEQSQKPVNGAGGGSDDAAQQAAISATVRESPYEALHSVVHNVMAPWFDAYVASREGPDKQSTTTTLKNKDNDARMGIPMAKRKFAELELSLLHLQQNVEIPEIHLVVHPVVRSTVERCQSSGRKVAPEEVQPQSLLADSSFLNKLQSDVNSWVKEVQTVTKLDRDVASGTASQEVNFWLSMERAQESIEQQLRSDPITLTLGILRNAKRFHATVSFLADTGLKDCAEKVHNYNLLMRDFPLNDLLSATDLIKCRDAINAVFVHLNKKLRISPYPVKRALPLVEAISRDLNDTLIKVLSSQRLMYQDFSGFCDVIAATNDVFAAWDESMKEFVNIAREVTRKRQEKFIPIKVNPEHAKLRDRLNYIAAFRKTHEQLRVMVSSGKAVSSSIEGHSNGNAPVQSLAGIEMSDEIQAAYESVKVIDVLDVSQEGTEIWSAAEHAYNERVSRVENTLIARLRDLLGQAKSAREMLRVLSQFNSLFVRPKVRGAVQEYQQQLLQSVKTDIQALHDKFKSQYRPSKANHLSQLRDLPEIAGAIIWARQIERQLDIYMRRVEDVLGKGWELYAEGQRLHNESETFKRKLSTRPLFDGWLQDIQRRDLTISGRLFNVTRNRTTNRYELVVNFDSQVISLFKEVRNLIWLGFQIPHGINNLAKDAKRVYPHAVSLMETVRTYTQTCDLVAANPSIARLVAQVQSDCQGLISQGMNLRWEHFANTYESHRAMAYLPGSGGLDARENKQVTFVRQLASAVSLFQDKTTELIEMQRDTTALVDELSTCPYTSAAFSERLAKIQATIDKLNLEGCPNLEEWVAELDGQIESVLVERLRLISAAWCAEFSGGGKELANGHSAASNRSKKSKETRRRDQLAAAERDHIDLKPLRHEIKIQNQLIYLDPPVQYARARWFQQLHDTLGVVCGLQRVLSARYEIGLQMSKQVDTTDRTYTSLLTRFGDDDTLLRPFGLIEGRVADLDAYVERWLQFQSLWDLDENVGDRVLGDSLSKWQDLLQAIRRARTVFDNSETQYSFGSVATVEYGSVAAKVNAKYDSLQRMFTSQFASRLGNSMKDTHAAILKARNDLEQGSIEASSTASTVNFVMLVEDTKRKIKSWSSQVEVFASGEKILQRQRHSFPKEWLWVDQVEGQFSALSEILARKDAGIQEQKAGLELKILAEDKILAEKLAAALEAWEEGKPIDGGSTHEKSLGALNEFEGRFNKLEEDRSLILRAKEALGIAADDVSNPLEPVFEELRDLKAVWTALSGIWQQLDELRSTKWSNVPPARKLRQQLDGLLEQTKQLPSRMRQYSAAEHCANNLRGLLKTTSTISELSGDAMRDRHWRSLWKRLGKGHFSTSKLTLGAVWDLDLKRNESAIKETVAIAAGEAACETFLRETRESWTSYTLDIVRRGEAYLVRHFENLFTLAGDHLSALRQMAMSPHYKTFEEEARGLTERLERVLELFEVYADAQTRYVYLAGIFHGSTEIRAILPAESSRFASVESEFVAVMRKVNKSPFVFDVIAIPGVLRTLERQADLLTKIQKALGEFLERQRATTPRLYFLGDGDLLQLIGSKDVANISSSLSKMFGGIATIETADGAGQEMTAMISREGERVPLKKSIQLANAKVNEWLSALEVEMRSTLAQLLQEALAELRPLYTRADVLPDQDFLTWMDNTPAQLSILAVQVLWTEMVEGELKIGEGPKQSLTVVMRGLEVLADTVLRGDIEPLTRRKAEGLVTELVLQRDLSRQLISGKVSSPQSWEWQRQMRFYTASESAVHVYMADAKMDYAWEYLGAADRLVTTPLTLRAFSVLTQARNAKMGSSLFGPAGTGKTESAKALSAKLGQMSIVVNCDESFDLPAMGRIFIGLCRVGASACFDEFNRLSEAVLSAVSQQIQTIQGGLALSSPSNPSPEIELGGKTFPLSSEVAINITTNPTYAGRSALPINLKKLFRSVAMTHPDRELIAQVMLFSQGFRTSEKLAAKVVPFFSLCGEQLSGQPHYDFGLRALKSVLVSAGQLKRDRLEAERAARGSEEEGAAAASSETAEQEILIQSISETIVPKLVGDDVTLLHSLLSDVFPGVEYKPANLEQLLSKITSVCSERHLLCDDGVASQWKAKIIQLYQIQKISHGLMLVGPSGTGKTQAWQVLLSAMHKLDGIESVSYVIDPKAISKDNLYGTLDPTTREWNDGLFTSILRKIVDNARGESSKRHWIIFDGDVDPEWVENLNSVLDDNKLLTLPNGERLSLPPNVRIVFEVESLEYATLATVSRCGMIWFSDDSVRPAMIYEHFLGSLRSVPLGNDEDGGALGGPLRIQPDSEMTSPEMRTQRAVADVIAPFFQSTNDDTSLVDAALLHARDQFHIMDFTVARALGTLFSLINKTVRNIVDYDLQHVDFPLSPELLEAYAKKRMVIGLVWAFTGDSRLETRAEMGEFLRGQCSVEFPPLGPGVSLIDFDVQINNAEWFNWTSKVPSIEIETAKVVSADVVIPTMDTVRHEDVLYSWLSEHKPLMLCGPPGSGKTMTLFSALRKLPDQEVVGLNFSSATTPELILKTFDQYCEYRKTPSGVVLAPVQLGKWMVLFCDEINLPSRDKYGTQRVISFLRQLVERGGFWRPSDKVWVRLERIQFVGACNPPTDPGRVPLSHRFLRHAPLIMVDYPGEVSLNQIYSTFNRALLKVTPNLRGYADALTSAMVDFYLASQRRFTADQQAHYVYSPRELTRWMRGIYEAIKPLDDLDLDGLVRVWAYEGLRLFQDRLVHESEKQWTDAEIDGTARQHFPNVGASALARPILFSNWLTRSTQSVDIEALRRHTTARLAQYSEEELETRLVLHDGTLDVATSIDRVLRQRQGHVLMIGVSGSGRATLTRFVAWLNGLSVYTIATSNRYTMSDFNEDLKIVLRRAGTQGEKMCFLIDEGQIISPDFLEAMNTLLANAEVPGLFEGDEWTSLMTQCKEGAARDGLILDSSEELYAWFQTEISKNLHVVFTMVPPEGETGTGGRAAASPALFNRTTMVFT</sequence>
<feature type="domain" description="AAA+ ATPase" evidence="16">
    <location>
        <begin position="1964"/>
        <end position="2120"/>
    </location>
</feature>
<keyword evidence="9" id="KW-0067">ATP-binding</keyword>
<dbReference type="Gene3D" id="3.40.50.300">
    <property type="entry name" value="P-loop containing nucleotide triphosphate hydrolases"/>
    <property type="match status" value="3"/>
</dbReference>
<dbReference type="PANTHER" id="PTHR46532:SF4">
    <property type="entry name" value="AAA+ ATPASE DOMAIN-CONTAINING PROTEIN"/>
    <property type="match status" value="1"/>
</dbReference>
<dbReference type="PANTHER" id="PTHR46532">
    <property type="entry name" value="MALE FERTILITY FACTOR KL5"/>
    <property type="match status" value="1"/>
</dbReference>
<evidence type="ECO:0000256" key="4">
    <source>
        <dbReference type="ARBA" id="ARBA00022197"/>
    </source>
</evidence>
<evidence type="ECO:0000313" key="18">
    <source>
        <dbReference type="Proteomes" id="UP000245884"/>
    </source>
</evidence>
<evidence type="ECO:0000256" key="2">
    <source>
        <dbReference type="ARBA" id="ARBA00008887"/>
    </source>
</evidence>
<comment type="subunit">
    <text evidence="3">Consists of at least two heavy chains and a number of intermediate and light chains.</text>
</comment>
<dbReference type="Gene3D" id="1.10.472.130">
    <property type="match status" value="1"/>
</dbReference>
<reference evidence="17 18" key="1">
    <citation type="journal article" date="2018" name="Mol. Biol. Evol.">
        <title>Broad Genomic Sampling Reveals a Smut Pathogenic Ancestry of the Fungal Clade Ustilaginomycotina.</title>
        <authorList>
            <person name="Kijpornyongpan T."/>
            <person name="Mondo S.J."/>
            <person name="Barry K."/>
            <person name="Sandor L."/>
            <person name="Lee J."/>
            <person name="Lipzen A."/>
            <person name="Pangilinan J."/>
            <person name="LaButti K."/>
            <person name="Hainaut M."/>
            <person name="Henrissat B."/>
            <person name="Grigoriev I.V."/>
            <person name="Spatafora J.W."/>
            <person name="Aime M.C."/>
        </authorList>
    </citation>
    <scope>NUCLEOTIDE SEQUENCE [LARGE SCALE GENOMIC DNA]</scope>
    <source>
        <strain evidence="17 18">MCA 5214</strain>
    </source>
</reference>
<comment type="subcellular location">
    <subcellularLocation>
        <location evidence="1">Cytoplasm</location>
        <location evidence="1">Cytoskeleton</location>
    </subcellularLocation>
</comment>
<evidence type="ECO:0000256" key="6">
    <source>
        <dbReference type="ARBA" id="ARBA00022701"/>
    </source>
</evidence>
<dbReference type="InterPro" id="IPR035699">
    <property type="entry name" value="AAA_6"/>
</dbReference>
<evidence type="ECO:0000256" key="9">
    <source>
        <dbReference type="ARBA" id="ARBA00022840"/>
    </source>
</evidence>
<protein>
    <recommendedName>
        <fullName evidence="4">Dynein heavy chain, cytoplasmic</fullName>
    </recommendedName>
    <alternativeName>
        <fullName evidence="14">Dynein heavy chain, cytosolic</fullName>
    </alternativeName>
</protein>
<dbReference type="FunFam" id="1.10.8.710:FF:000005">
    <property type="entry name" value="Cytoplasmic dynein heavy chain 1"/>
    <property type="match status" value="1"/>
</dbReference>
<dbReference type="GO" id="GO:0005858">
    <property type="term" value="C:axonemal dynein complex"/>
    <property type="evidence" value="ECO:0007669"/>
    <property type="project" value="TreeGrafter"/>
</dbReference>
<dbReference type="GO" id="GO:0000070">
    <property type="term" value="P:mitotic sister chromatid segregation"/>
    <property type="evidence" value="ECO:0007669"/>
    <property type="project" value="UniProtKB-ARBA"/>
</dbReference>
<dbReference type="SUPFAM" id="SSF52540">
    <property type="entry name" value="P-loop containing nucleoside triphosphate hydrolases"/>
    <property type="match status" value="4"/>
</dbReference>
<dbReference type="Gene3D" id="1.10.8.710">
    <property type="match status" value="1"/>
</dbReference>
<dbReference type="InterPro" id="IPR041466">
    <property type="entry name" value="Dynein_AAA5_ext"/>
</dbReference>
<dbReference type="Gene3D" id="3.20.180.20">
    <property type="entry name" value="Dynein heavy chain, N-terminal domain 2"/>
    <property type="match status" value="1"/>
</dbReference>
<dbReference type="STRING" id="1569628.A0A316V1A6"/>
<evidence type="ECO:0000313" key="17">
    <source>
        <dbReference type="EMBL" id="PWN29195.1"/>
    </source>
</evidence>
<dbReference type="FunFam" id="3.40.50.300:FF:000996">
    <property type="entry name" value="Cytoplasmic dynein heavy chain"/>
    <property type="match status" value="1"/>
</dbReference>
<dbReference type="Pfam" id="PF12774">
    <property type="entry name" value="AAA_6"/>
    <property type="match status" value="1"/>
</dbReference>
<dbReference type="GO" id="GO:0005816">
    <property type="term" value="C:spindle pole body"/>
    <property type="evidence" value="ECO:0007669"/>
    <property type="project" value="UniProtKB-ARBA"/>
</dbReference>
<keyword evidence="11" id="KW-0175">Coiled coil</keyword>
<dbReference type="SMART" id="SM00382">
    <property type="entry name" value="AAA"/>
    <property type="match status" value="4"/>
</dbReference>
<dbReference type="GO" id="GO:0051959">
    <property type="term" value="F:dynein light intermediate chain binding"/>
    <property type="evidence" value="ECO:0007669"/>
    <property type="project" value="InterPro"/>
</dbReference>
<feature type="domain" description="AAA+ ATPase" evidence="16">
    <location>
        <begin position="2650"/>
        <end position="2800"/>
    </location>
</feature>
<dbReference type="Gene3D" id="1.20.58.1120">
    <property type="match status" value="1"/>
</dbReference>
<evidence type="ECO:0000256" key="5">
    <source>
        <dbReference type="ARBA" id="ARBA00022490"/>
    </source>
</evidence>
<feature type="region of interest" description="Disordered" evidence="15">
    <location>
        <begin position="998"/>
        <end position="1020"/>
    </location>
</feature>
<evidence type="ECO:0000256" key="12">
    <source>
        <dbReference type="ARBA" id="ARBA00023175"/>
    </source>
</evidence>
<evidence type="ECO:0000256" key="8">
    <source>
        <dbReference type="ARBA" id="ARBA00022741"/>
    </source>
</evidence>
<comment type="similarity">
    <text evidence="2">Belongs to the dynein heavy chain family.</text>
</comment>
<proteinExistence type="inferred from homology"/>
<dbReference type="InterPro" id="IPR003593">
    <property type="entry name" value="AAA+_ATPase"/>
</dbReference>
<evidence type="ECO:0000256" key="14">
    <source>
        <dbReference type="ARBA" id="ARBA00033439"/>
    </source>
</evidence>
<dbReference type="Pfam" id="PF08393">
    <property type="entry name" value="DHC_N2"/>
    <property type="match status" value="1"/>
</dbReference>
<dbReference type="GO" id="GO:0030473">
    <property type="term" value="P:nuclear migration along microtubule"/>
    <property type="evidence" value="ECO:0007669"/>
    <property type="project" value="UniProtKB-ARBA"/>
</dbReference>
<name>A0A316V1A6_9BASI</name>
<dbReference type="CDD" id="cd00009">
    <property type="entry name" value="AAA"/>
    <property type="match status" value="1"/>
</dbReference>
<dbReference type="FunFam" id="3.40.50.300:FF:000517">
    <property type="entry name" value="Cytoplasmic dynein heavy chain 1"/>
    <property type="match status" value="1"/>
</dbReference>
<organism evidence="17 18">
    <name type="scientific">Jaminaea rosea</name>
    <dbReference type="NCBI Taxonomy" id="1569628"/>
    <lineage>
        <taxon>Eukaryota</taxon>
        <taxon>Fungi</taxon>
        <taxon>Dikarya</taxon>
        <taxon>Basidiomycota</taxon>
        <taxon>Ustilaginomycotina</taxon>
        <taxon>Exobasidiomycetes</taxon>
        <taxon>Microstromatales</taxon>
        <taxon>Microstromatales incertae sedis</taxon>
        <taxon>Jaminaea</taxon>
    </lineage>
</organism>
<dbReference type="GeneID" id="37030925"/>
<dbReference type="GO" id="GO:0005938">
    <property type="term" value="C:cell cortex"/>
    <property type="evidence" value="ECO:0007669"/>
    <property type="project" value="UniProtKB-ARBA"/>
</dbReference>
<dbReference type="GO" id="GO:0000235">
    <property type="term" value="C:astral microtubule"/>
    <property type="evidence" value="ECO:0007669"/>
    <property type="project" value="UniProtKB-ARBA"/>
</dbReference>
<dbReference type="Pfam" id="PF22597">
    <property type="entry name" value="DYN_lid"/>
    <property type="match status" value="1"/>
</dbReference>
<dbReference type="InterPro" id="IPR054354">
    <property type="entry name" value="DYNC2H1-like_lid"/>
</dbReference>
<evidence type="ECO:0000256" key="13">
    <source>
        <dbReference type="ARBA" id="ARBA00023212"/>
    </source>
</evidence>
<dbReference type="InterPro" id="IPR042228">
    <property type="entry name" value="Dynein_linker_3"/>
</dbReference>
<keyword evidence="13" id="KW-0206">Cytoskeleton</keyword>
<dbReference type="GO" id="GO:1902850">
    <property type="term" value="P:microtubule cytoskeleton organization involved in mitosis"/>
    <property type="evidence" value="ECO:0007669"/>
    <property type="project" value="UniProtKB-ARBA"/>
</dbReference>